<dbReference type="Pfam" id="PF22862">
    <property type="entry name" value="Hac8_like_N"/>
    <property type="match status" value="1"/>
</dbReference>
<accession>L0JQ08</accession>
<dbReference type="GeneID" id="31829964"/>
<name>L0JQ08_NATP1</name>
<dbReference type="InterPro" id="IPR055022">
    <property type="entry name" value="Hac8-like_N"/>
</dbReference>
<reference evidence="3" key="1">
    <citation type="submission" date="2012-02" db="EMBL/GenBank/DDBJ databases">
        <title>Complete sequence of chromosome of Natrinema pellirubrum DSM 15624.</title>
        <authorList>
            <person name="Lucas S."/>
            <person name="Han J."/>
            <person name="Lapidus A."/>
            <person name="Cheng J.-F."/>
            <person name="Goodwin L."/>
            <person name="Pitluck S."/>
            <person name="Peters L."/>
            <person name="Teshima H."/>
            <person name="Detter J.C."/>
            <person name="Han C."/>
            <person name="Tapia R."/>
            <person name="Land M."/>
            <person name="Hauser L."/>
            <person name="Kyrpides N."/>
            <person name="Ivanova N."/>
            <person name="Pagani I."/>
            <person name="Sproer C."/>
            <person name="Anderson I."/>
            <person name="Woyke T."/>
        </authorList>
    </citation>
    <scope>NUCLEOTIDE SEQUENCE [LARGE SCALE GENOMIC DNA]</scope>
    <source>
        <strain evidence="3">DSM 15624 / JCM 10476 / NCIMB 786</strain>
    </source>
</reference>
<evidence type="ECO:0000259" key="1">
    <source>
        <dbReference type="Pfam" id="PF22862"/>
    </source>
</evidence>
<feature type="domain" description="Halocin C8-like N-terminal" evidence="1">
    <location>
        <begin position="58"/>
        <end position="162"/>
    </location>
</feature>
<dbReference type="RefSeq" id="WP_015299281.1">
    <property type="nucleotide sequence ID" value="NC_019962.1"/>
</dbReference>
<dbReference type="InterPro" id="IPR031033">
    <property type="entry name" value="Halocin_C8_dom"/>
</dbReference>
<dbReference type="NCBIfam" id="TIGR04449">
    <property type="entry name" value="halocin_C8_dom"/>
    <property type="match status" value="1"/>
</dbReference>
<dbReference type="InterPro" id="IPR006311">
    <property type="entry name" value="TAT_signal"/>
</dbReference>
<dbReference type="AlphaFoldDB" id="L0JQ08"/>
<dbReference type="HOGENOM" id="CLU_910916_0_0_2"/>
<dbReference type="eggNOG" id="arCOG07527">
    <property type="taxonomic scope" value="Archaea"/>
</dbReference>
<gene>
    <name evidence="2" type="ordered locus">Natpe_3861</name>
</gene>
<sequence length="294" mass="30509">MKEIITAAMTEDERSDDKTGIDRRTVLRTVGTAGVLATGTAGVAAAGSQFSRAEETRLLTGEEKRELARELSETEAFRELAQQAREDGNLIRNEADGVTAGYATGEGFTREIVEYELKGLSDAERGSIVVGRDPTTDEIEVASLDYYYETDDGVLDEVHRTESADAAGSEQLETATADSAGGTTVISVDTAAIRRVQDGSTELDESGAGGTANGTVTTQIDVTGCDACKIVAGQVCNVGCGATGGFICGFLGITVPVAGLSCLGLVEIICTVADEYSGCGDAVAEEACDRADLC</sequence>
<evidence type="ECO:0000313" key="2">
    <source>
        <dbReference type="EMBL" id="AGB33620.1"/>
    </source>
</evidence>
<evidence type="ECO:0000313" key="3">
    <source>
        <dbReference type="Proteomes" id="UP000010843"/>
    </source>
</evidence>
<protein>
    <recommendedName>
        <fullName evidence="1">Halocin C8-like N-terminal domain-containing protein</fullName>
    </recommendedName>
</protein>
<dbReference type="PROSITE" id="PS51318">
    <property type="entry name" value="TAT"/>
    <property type="match status" value="1"/>
</dbReference>
<dbReference type="Proteomes" id="UP000010843">
    <property type="component" value="Chromosome"/>
</dbReference>
<dbReference type="KEGG" id="npe:Natpe_3861"/>
<proteinExistence type="predicted"/>
<dbReference type="EMBL" id="CP003372">
    <property type="protein sequence ID" value="AGB33620.1"/>
    <property type="molecule type" value="Genomic_DNA"/>
</dbReference>
<organism evidence="2 3">
    <name type="scientific">Natrinema pellirubrum (strain DSM 15624 / CIP 106293 / JCM 10476 / NCIMB 786 / 157)</name>
    <dbReference type="NCBI Taxonomy" id="797303"/>
    <lineage>
        <taxon>Archaea</taxon>
        <taxon>Methanobacteriati</taxon>
        <taxon>Methanobacteriota</taxon>
        <taxon>Stenosarchaea group</taxon>
        <taxon>Halobacteria</taxon>
        <taxon>Halobacteriales</taxon>
        <taxon>Natrialbaceae</taxon>
        <taxon>Natrinema</taxon>
    </lineage>
</organism>